<name>A0ABT4MUF7_GORRU</name>
<feature type="compositionally biased region" description="Low complexity" evidence="6">
    <location>
        <begin position="336"/>
        <end position="348"/>
    </location>
</feature>
<accession>A0ABT4MUF7</accession>
<dbReference type="SUPFAM" id="SSF54001">
    <property type="entry name" value="Cysteine proteinases"/>
    <property type="match status" value="1"/>
</dbReference>
<evidence type="ECO:0000256" key="1">
    <source>
        <dbReference type="ARBA" id="ARBA00007074"/>
    </source>
</evidence>
<keyword evidence="7" id="KW-0732">Signal</keyword>
<dbReference type="Pfam" id="PF00877">
    <property type="entry name" value="NLPC_P60"/>
    <property type="match status" value="1"/>
</dbReference>
<keyword evidence="10" id="KW-1185">Reference proteome</keyword>
<dbReference type="Proteomes" id="UP001067235">
    <property type="component" value="Unassembled WGS sequence"/>
</dbReference>
<dbReference type="PANTHER" id="PTHR47359">
    <property type="entry name" value="PEPTIDOGLYCAN DL-ENDOPEPTIDASE CWLO"/>
    <property type="match status" value="1"/>
</dbReference>
<reference evidence="9" key="1">
    <citation type="submission" date="2022-12" db="EMBL/GenBank/DDBJ databases">
        <authorList>
            <person name="Krivoruchko A.V."/>
            <person name="Elkin A."/>
        </authorList>
    </citation>
    <scope>NUCLEOTIDE SEQUENCE</scope>
    <source>
        <strain evidence="9">IEGM 1388</strain>
    </source>
</reference>
<evidence type="ECO:0000256" key="3">
    <source>
        <dbReference type="ARBA" id="ARBA00022801"/>
    </source>
</evidence>
<gene>
    <name evidence="9" type="ORF">O4213_11595</name>
</gene>
<keyword evidence="2" id="KW-0645">Protease</keyword>
<sequence length="494" mass="51376">MSRGMAFMPRRRGVRLSSAVALLAALAVAGAQLSAGMAVAEPPSSADKIATLINQIADTNQNMANLDGDVAVKREAVNRALVDLQNARESERLAAVAVRGAQESLKLATGAIALAEKDFDAFIRSLYTQGNSQDSMGSYLSGEPGAVLDRASVIDQLSKDQQATITRLQQARNEEANRASTTQATQQQAAFATATAETRQADAQTAIAEATAAVKAEQSRRAMLEKDRAAAQEELNKLRGQPAPAPTPEAGGQVPILPEQQAAIEQQAHEDALRAAGDAAGKLALNTAQQTLAAIVGSLTAPHTDIDGNTPPPTTTPTDPATPSDPTVPAEPFDPTLPTEPTTPAPGTVDPGLSGSAAVEVVVNRALSQLGVTYSWGGGDANGPTLGIRDGGVADSYGDYNKVGFDCSGLMIYAFAGIGVSLPHYTGYQYTSGPQVPLSQMQRGDMIFYGPNASEHVALYLGDNTMVEAPQSGDVVKISPLRTSGAMPYVVRLT</sequence>
<feature type="region of interest" description="Disordered" evidence="6">
    <location>
        <begin position="172"/>
        <end position="196"/>
    </location>
</feature>
<dbReference type="InterPro" id="IPR000064">
    <property type="entry name" value="NLP_P60_dom"/>
</dbReference>
<keyword evidence="3" id="KW-0378">Hydrolase</keyword>
<comment type="similarity">
    <text evidence="1">Belongs to the peptidase C40 family.</text>
</comment>
<evidence type="ECO:0000256" key="6">
    <source>
        <dbReference type="SAM" id="MobiDB-lite"/>
    </source>
</evidence>
<feature type="signal peptide" evidence="7">
    <location>
        <begin position="1"/>
        <end position="40"/>
    </location>
</feature>
<evidence type="ECO:0000313" key="9">
    <source>
        <dbReference type="EMBL" id="MCZ4550626.1"/>
    </source>
</evidence>
<feature type="compositionally biased region" description="Low complexity" evidence="6">
    <location>
        <begin position="179"/>
        <end position="196"/>
    </location>
</feature>
<dbReference type="PANTHER" id="PTHR47359:SF3">
    <property type="entry name" value="NLP_P60 DOMAIN-CONTAINING PROTEIN-RELATED"/>
    <property type="match status" value="1"/>
</dbReference>
<keyword evidence="4" id="KW-0788">Thiol protease</keyword>
<feature type="coiled-coil region" evidence="5">
    <location>
        <begin position="207"/>
        <end position="241"/>
    </location>
</feature>
<dbReference type="RefSeq" id="WP_301571207.1">
    <property type="nucleotide sequence ID" value="NZ_JAPWIE010000003.1"/>
</dbReference>
<dbReference type="EMBL" id="JAPWIE010000003">
    <property type="protein sequence ID" value="MCZ4550626.1"/>
    <property type="molecule type" value="Genomic_DNA"/>
</dbReference>
<evidence type="ECO:0000256" key="2">
    <source>
        <dbReference type="ARBA" id="ARBA00022670"/>
    </source>
</evidence>
<comment type="caution">
    <text evidence="9">The sequence shown here is derived from an EMBL/GenBank/DDBJ whole genome shotgun (WGS) entry which is preliminary data.</text>
</comment>
<organism evidence="9 10">
    <name type="scientific">Gordonia rubripertincta</name>
    <name type="common">Rhodococcus corallinus</name>
    <dbReference type="NCBI Taxonomy" id="36822"/>
    <lineage>
        <taxon>Bacteria</taxon>
        <taxon>Bacillati</taxon>
        <taxon>Actinomycetota</taxon>
        <taxon>Actinomycetes</taxon>
        <taxon>Mycobacteriales</taxon>
        <taxon>Gordoniaceae</taxon>
        <taxon>Gordonia</taxon>
    </lineage>
</organism>
<evidence type="ECO:0000256" key="4">
    <source>
        <dbReference type="ARBA" id="ARBA00022807"/>
    </source>
</evidence>
<evidence type="ECO:0000256" key="5">
    <source>
        <dbReference type="SAM" id="Coils"/>
    </source>
</evidence>
<proteinExistence type="inferred from homology"/>
<dbReference type="InterPro" id="IPR038765">
    <property type="entry name" value="Papain-like_cys_pep_sf"/>
</dbReference>
<keyword evidence="5" id="KW-0175">Coiled coil</keyword>
<feature type="chain" id="PRO_5045485691" evidence="7">
    <location>
        <begin position="41"/>
        <end position="494"/>
    </location>
</feature>
<evidence type="ECO:0000259" key="8">
    <source>
        <dbReference type="PROSITE" id="PS51935"/>
    </source>
</evidence>
<feature type="region of interest" description="Disordered" evidence="6">
    <location>
        <begin position="303"/>
        <end position="353"/>
    </location>
</feature>
<dbReference type="PROSITE" id="PS51935">
    <property type="entry name" value="NLPC_P60"/>
    <property type="match status" value="1"/>
</dbReference>
<evidence type="ECO:0000256" key="7">
    <source>
        <dbReference type="SAM" id="SignalP"/>
    </source>
</evidence>
<dbReference type="InterPro" id="IPR051794">
    <property type="entry name" value="PG_Endopeptidase_C40"/>
</dbReference>
<protein>
    <submittedName>
        <fullName evidence="9">NlpC/P60 family protein</fullName>
    </submittedName>
</protein>
<dbReference type="Gene3D" id="3.90.1720.10">
    <property type="entry name" value="endopeptidase domain like (from Nostoc punctiforme)"/>
    <property type="match status" value="1"/>
</dbReference>
<evidence type="ECO:0000313" key="10">
    <source>
        <dbReference type="Proteomes" id="UP001067235"/>
    </source>
</evidence>
<feature type="compositionally biased region" description="Low complexity" evidence="6">
    <location>
        <begin position="316"/>
        <end position="328"/>
    </location>
</feature>
<feature type="domain" description="NlpC/P60" evidence="8">
    <location>
        <begin position="356"/>
        <end position="494"/>
    </location>
</feature>